<evidence type="ECO:0000256" key="2">
    <source>
        <dbReference type="ARBA" id="ARBA00023125"/>
    </source>
</evidence>
<dbReference type="SMART" id="SM00354">
    <property type="entry name" value="HTH_LACI"/>
    <property type="match status" value="1"/>
</dbReference>
<proteinExistence type="predicted"/>
<keyword evidence="6" id="KW-1185">Reference proteome</keyword>
<dbReference type="CDD" id="cd01392">
    <property type="entry name" value="HTH_LacI"/>
    <property type="match status" value="1"/>
</dbReference>
<dbReference type="InterPro" id="IPR046335">
    <property type="entry name" value="LacI/GalR-like_sensor"/>
</dbReference>
<evidence type="ECO:0000259" key="4">
    <source>
        <dbReference type="PROSITE" id="PS50932"/>
    </source>
</evidence>
<dbReference type="PROSITE" id="PS00356">
    <property type="entry name" value="HTH_LACI_1"/>
    <property type="match status" value="1"/>
</dbReference>
<dbReference type="InterPro" id="IPR000843">
    <property type="entry name" value="HTH_LacI"/>
</dbReference>
<dbReference type="EMBL" id="JAGSOJ010000001">
    <property type="protein sequence ID" value="MCM1988303.1"/>
    <property type="molecule type" value="Genomic_DNA"/>
</dbReference>
<feature type="domain" description="HTH lacI-type" evidence="4">
    <location>
        <begin position="2"/>
        <end position="67"/>
    </location>
</feature>
<organism evidence="5 6">
    <name type="scientific">Oceanirhabdus seepicola</name>
    <dbReference type="NCBI Taxonomy" id="2828781"/>
    <lineage>
        <taxon>Bacteria</taxon>
        <taxon>Bacillati</taxon>
        <taxon>Bacillota</taxon>
        <taxon>Clostridia</taxon>
        <taxon>Eubacteriales</taxon>
        <taxon>Clostridiaceae</taxon>
        <taxon>Oceanirhabdus</taxon>
    </lineage>
</organism>
<dbReference type="SUPFAM" id="SSF53822">
    <property type="entry name" value="Periplasmic binding protein-like I"/>
    <property type="match status" value="1"/>
</dbReference>
<dbReference type="Pfam" id="PF00356">
    <property type="entry name" value="LacI"/>
    <property type="match status" value="1"/>
</dbReference>
<evidence type="ECO:0000256" key="3">
    <source>
        <dbReference type="ARBA" id="ARBA00023163"/>
    </source>
</evidence>
<dbReference type="InterPro" id="IPR028082">
    <property type="entry name" value="Peripla_BP_I"/>
</dbReference>
<dbReference type="PRINTS" id="PR00036">
    <property type="entry name" value="HTHLACI"/>
</dbReference>
<dbReference type="Pfam" id="PF13377">
    <property type="entry name" value="Peripla_BP_3"/>
    <property type="match status" value="1"/>
</dbReference>
<protein>
    <submittedName>
        <fullName evidence="5">LacI family DNA-binding transcriptional regulator</fullName>
    </submittedName>
</protein>
<sequence length="339" mass="38606">MATIKEIAKKADVSIATVSRVLNYDETLNVTKATKMKIFKIAEELEYTVVKKREHIIKNRNKSRLTIGVIHWVTEDEEILDPYHLSIRVGIEKKCTEDNILYKSIRKDGNYQDLMDVDGIIAVGGKNAYDIESLKMITNNIVFVDAPIDDEEYDSVVINFDKSVTDSLNYLRELGHKDIAFVSGEDYYGTGNVEIIEYRKRAYEKYMNENGIYNKELIKIGKFSPIDGYELTKELITMKNKPTAIYVASDSMAVGVYKALMESKISIPDEISIIGFNDIPMAKFLVPTLTTTKVYTEFMGESAVDLMIDRIKTNREITKTVIIPTKLIKRESCAVLNKK</sequence>
<dbReference type="Gene3D" id="1.10.260.40">
    <property type="entry name" value="lambda repressor-like DNA-binding domains"/>
    <property type="match status" value="1"/>
</dbReference>
<reference evidence="5" key="1">
    <citation type="journal article" date="2021" name="mSystems">
        <title>Bacteria and Archaea Synergistically Convert Glycine Betaine to Biogenic Methane in the Formosa Cold Seep of the South China Sea.</title>
        <authorList>
            <person name="Li L."/>
            <person name="Zhang W."/>
            <person name="Zhang S."/>
            <person name="Song L."/>
            <person name="Sun Q."/>
            <person name="Zhang H."/>
            <person name="Xiang H."/>
            <person name="Dong X."/>
        </authorList>
    </citation>
    <scope>NUCLEOTIDE SEQUENCE</scope>
    <source>
        <strain evidence="5">ZWT</strain>
    </source>
</reference>
<dbReference type="SUPFAM" id="SSF47413">
    <property type="entry name" value="lambda repressor-like DNA-binding domains"/>
    <property type="match status" value="1"/>
</dbReference>
<keyword evidence="1" id="KW-0805">Transcription regulation</keyword>
<evidence type="ECO:0000313" key="6">
    <source>
        <dbReference type="Proteomes" id="UP001056429"/>
    </source>
</evidence>
<dbReference type="RefSeq" id="WP_250857159.1">
    <property type="nucleotide sequence ID" value="NZ_JAGSOJ010000001.1"/>
</dbReference>
<dbReference type="Proteomes" id="UP001056429">
    <property type="component" value="Unassembled WGS sequence"/>
</dbReference>
<dbReference type="AlphaFoldDB" id="A0A9J6NUZ4"/>
<gene>
    <name evidence="5" type="ORF">KDK92_01015</name>
</gene>
<name>A0A9J6NUZ4_9CLOT</name>
<dbReference type="PROSITE" id="PS50932">
    <property type="entry name" value="HTH_LACI_2"/>
    <property type="match status" value="1"/>
</dbReference>
<dbReference type="InterPro" id="IPR010982">
    <property type="entry name" value="Lambda_DNA-bd_dom_sf"/>
</dbReference>
<dbReference type="Gene3D" id="3.40.50.2300">
    <property type="match status" value="2"/>
</dbReference>
<dbReference type="GO" id="GO:0000976">
    <property type="term" value="F:transcription cis-regulatory region binding"/>
    <property type="evidence" value="ECO:0007669"/>
    <property type="project" value="TreeGrafter"/>
</dbReference>
<accession>A0A9J6NUZ4</accession>
<keyword evidence="2 5" id="KW-0238">DNA-binding</keyword>
<comment type="caution">
    <text evidence="5">The sequence shown here is derived from an EMBL/GenBank/DDBJ whole genome shotgun (WGS) entry which is preliminary data.</text>
</comment>
<dbReference type="PANTHER" id="PTHR30146">
    <property type="entry name" value="LACI-RELATED TRANSCRIPTIONAL REPRESSOR"/>
    <property type="match status" value="1"/>
</dbReference>
<dbReference type="GO" id="GO:0003700">
    <property type="term" value="F:DNA-binding transcription factor activity"/>
    <property type="evidence" value="ECO:0007669"/>
    <property type="project" value="TreeGrafter"/>
</dbReference>
<dbReference type="CDD" id="cd01544">
    <property type="entry name" value="PBP1_GalR"/>
    <property type="match status" value="1"/>
</dbReference>
<keyword evidence="3" id="KW-0804">Transcription</keyword>
<evidence type="ECO:0000256" key="1">
    <source>
        <dbReference type="ARBA" id="ARBA00023015"/>
    </source>
</evidence>
<reference evidence="5" key="2">
    <citation type="submission" date="2021-04" db="EMBL/GenBank/DDBJ databases">
        <authorList>
            <person name="Dong X."/>
        </authorList>
    </citation>
    <scope>NUCLEOTIDE SEQUENCE</scope>
    <source>
        <strain evidence="5">ZWT</strain>
    </source>
</reference>
<evidence type="ECO:0000313" key="5">
    <source>
        <dbReference type="EMBL" id="MCM1988303.1"/>
    </source>
</evidence>
<dbReference type="PANTHER" id="PTHR30146:SF149">
    <property type="entry name" value="HTH-TYPE TRANSCRIPTIONAL REGULATOR EBGR"/>
    <property type="match status" value="1"/>
</dbReference>